<protein>
    <recommendedName>
        <fullName evidence="3">26S proteasome non-ATPase regulatory subunit 5</fullName>
    </recommendedName>
</protein>
<dbReference type="InterPro" id="IPR011989">
    <property type="entry name" value="ARM-like"/>
</dbReference>
<evidence type="ECO:0000313" key="2">
    <source>
        <dbReference type="Proteomes" id="UP000007797"/>
    </source>
</evidence>
<organism evidence="1 2">
    <name type="scientific">Cavenderia fasciculata</name>
    <name type="common">Slime mold</name>
    <name type="synonym">Dictyostelium fasciculatum</name>
    <dbReference type="NCBI Taxonomy" id="261658"/>
    <lineage>
        <taxon>Eukaryota</taxon>
        <taxon>Amoebozoa</taxon>
        <taxon>Evosea</taxon>
        <taxon>Eumycetozoa</taxon>
        <taxon>Dictyostelia</taxon>
        <taxon>Acytosteliales</taxon>
        <taxon>Cavenderiaceae</taxon>
        <taxon>Cavenderia</taxon>
    </lineage>
</organism>
<dbReference type="Gene3D" id="1.25.10.10">
    <property type="entry name" value="Leucine-rich Repeat Variant"/>
    <property type="match status" value="1"/>
</dbReference>
<dbReference type="Pfam" id="PF10508">
    <property type="entry name" value="Proteasom_PSMB"/>
    <property type="match status" value="2"/>
</dbReference>
<keyword evidence="2" id="KW-1185">Reference proteome</keyword>
<dbReference type="AlphaFoldDB" id="F4PZU8"/>
<dbReference type="RefSeq" id="XP_004357324.1">
    <property type="nucleotide sequence ID" value="XM_004357268.1"/>
</dbReference>
<name>F4PZU8_CACFS</name>
<proteinExistence type="predicted"/>
<dbReference type="InterPro" id="IPR019538">
    <property type="entry name" value="PSMD5"/>
</dbReference>
<evidence type="ECO:0000313" key="1">
    <source>
        <dbReference type="EMBL" id="EGG18862.1"/>
    </source>
</evidence>
<evidence type="ECO:0008006" key="3">
    <source>
        <dbReference type="Google" id="ProtNLM"/>
    </source>
</evidence>
<dbReference type="Proteomes" id="UP000007797">
    <property type="component" value="Unassembled WGS sequence"/>
</dbReference>
<dbReference type="OrthoDB" id="10250600at2759"/>
<sequence length="552" mass="61651">MTTIATAVNEFIPLFNILGQTSEEEKIEDTCREISALFEKYIHVKPPLIVADEMVPFIKGGLQHPYHQVRQLTMRQIHNNIGKHTDQLVGWLNNNDILSVLAPMLSSSRLRIANTALEIFSLLSKLSLRTTENNNNNNIKQLLLNKSLYSTLTEILNENRVDTKMQVDSDSNESEETSTNRLETFRKDEVVLRVLDVAVMLAVSSREALEIYKTPFLEYLLNRVPLETDTLVKINLLEIIAKLGGSSLDALSLVSTLSPTFIGDLVATLDIEGIKQETTDSHSINSVIVLVSRWCLGGNAHVNVVMQSVSNTGVGLESVYFIALEYFVAMFRENDVAKRCLETSIGAIGDIGSLENGLDRIIARRSLIKEYMETISAADPIAMCTMHSFATMLIHHGDKHNNNNNNNISTPVIPISTEVSDKLKQVYDSLGGGEASALVLRRLMKCLSSPIEDIKTAALHLAQGLCFHGWGAVALLTTASGFMEYLVSRSNENTKIMREWKFTIVQTLVTRQQSVLDTPTFQNQWTQLQTYYRRGVHYMPADANVEIATHHL</sequence>
<dbReference type="GeneID" id="14870976"/>
<gene>
    <name evidence="1" type="ORF">DFA_02601</name>
</gene>
<reference evidence="2" key="1">
    <citation type="journal article" date="2011" name="Genome Res.">
        <title>Phylogeny-wide analysis of social amoeba genomes highlights ancient origins for complex intercellular communication.</title>
        <authorList>
            <person name="Heidel A.J."/>
            <person name="Lawal H.M."/>
            <person name="Felder M."/>
            <person name="Schilde C."/>
            <person name="Helps N.R."/>
            <person name="Tunggal B."/>
            <person name="Rivero F."/>
            <person name="John U."/>
            <person name="Schleicher M."/>
            <person name="Eichinger L."/>
            <person name="Platzer M."/>
            <person name="Noegel A.A."/>
            <person name="Schaap P."/>
            <person name="Gloeckner G."/>
        </authorList>
    </citation>
    <scope>NUCLEOTIDE SEQUENCE [LARGE SCALE GENOMIC DNA]</scope>
    <source>
        <strain evidence="2">SH3</strain>
    </source>
</reference>
<dbReference type="OMA" id="GFFEYLM"/>
<dbReference type="EMBL" id="GL883017">
    <property type="protein sequence ID" value="EGG18862.1"/>
    <property type="molecule type" value="Genomic_DNA"/>
</dbReference>
<dbReference type="PANTHER" id="PTHR13554:SF10">
    <property type="entry name" value="26S PROTEASOME NON-ATPASE REGULATORY SUBUNIT 5"/>
    <property type="match status" value="1"/>
</dbReference>
<dbReference type="KEGG" id="dfa:DFA_02601"/>
<dbReference type="SUPFAM" id="SSF48371">
    <property type="entry name" value="ARM repeat"/>
    <property type="match status" value="1"/>
</dbReference>
<dbReference type="PANTHER" id="PTHR13554">
    <property type="entry name" value="26S PROTEASOME NON-ATPASE REGULATORY SUBUNIT 5-RELATED"/>
    <property type="match status" value="1"/>
</dbReference>
<dbReference type="InterPro" id="IPR016024">
    <property type="entry name" value="ARM-type_fold"/>
</dbReference>
<dbReference type="GO" id="GO:0043248">
    <property type="term" value="P:proteasome assembly"/>
    <property type="evidence" value="ECO:0007669"/>
    <property type="project" value="InterPro"/>
</dbReference>
<dbReference type="STRING" id="1054147.F4PZU8"/>
<dbReference type="GO" id="GO:0005829">
    <property type="term" value="C:cytosol"/>
    <property type="evidence" value="ECO:0007669"/>
    <property type="project" value="TreeGrafter"/>
</dbReference>
<accession>F4PZU8</accession>